<dbReference type="Proteomes" id="UP000663870">
    <property type="component" value="Unassembled WGS sequence"/>
</dbReference>
<evidence type="ECO:0000313" key="2">
    <source>
        <dbReference type="EMBL" id="CAF1648090.1"/>
    </source>
</evidence>
<name>A0A816ELV8_9BILA</name>
<dbReference type="AlphaFoldDB" id="A0A816ELV8"/>
<dbReference type="GO" id="GO:0003676">
    <property type="term" value="F:nucleic acid binding"/>
    <property type="evidence" value="ECO:0007669"/>
    <property type="project" value="InterPro"/>
</dbReference>
<comment type="caution">
    <text evidence="2">The sequence shown here is derived from an EMBL/GenBank/DDBJ whole genome shotgun (WGS) entry which is preliminary data.</text>
</comment>
<evidence type="ECO:0000313" key="1">
    <source>
        <dbReference type="EMBL" id="CAF1480766.1"/>
    </source>
</evidence>
<dbReference type="Proteomes" id="UP000663854">
    <property type="component" value="Unassembled WGS sequence"/>
</dbReference>
<protein>
    <submittedName>
        <fullName evidence="2">Uncharacterized protein</fullName>
    </submittedName>
</protein>
<dbReference type="EMBL" id="CAJNOL010010182">
    <property type="protein sequence ID" value="CAF1648090.1"/>
    <property type="molecule type" value="Genomic_DNA"/>
</dbReference>
<accession>A0A816ELV8</accession>
<sequence length="225" mass="26257">MEKEYFRFYIKVRTVLHIEPIAIHNELHTVLGDEAPRLRTVQRWSKWPITETTPENIRQVHNLINDDPYVTVDELKAQSNLSHGIIQRIISNHLQLKKVTARYVPKHSTNFQKAERVRLCQENLLKFEQGVWRLCDVVTGNESWFYYKQICQKSSNAAWVARGDPSPAVVQCSHFAPKTLLCIFFKSTDPVLIHSVKRGQIIDHQYYINNCLRPVINEIGKQRPA</sequence>
<dbReference type="Gene3D" id="3.30.420.10">
    <property type="entry name" value="Ribonuclease H-like superfamily/Ribonuclease H"/>
    <property type="match status" value="1"/>
</dbReference>
<organism evidence="2 3">
    <name type="scientific">Rotaria sordida</name>
    <dbReference type="NCBI Taxonomy" id="392033"/>
    <lineage>
        <taxon>Eukaryota</taxon>
        <taxon>Metazoa</taxon>
        <taxon>Spiralia</taxon>
        <taxon>Gnathifera</taxon>
        <taxon>Rotifera</taxon>
        <taxon>Eurotatoria</taxon>
        <taxon>Bdelloidea</taxon>
        <taxon>Philodinida</taxon>
        <taxon>Philodinidae</taxon>
        <taxon>Rotaria</taxon>
    </lineage>
</organism>
<evidence type="ECO:0000313" key="3">
    <source>
        <dbReference type="Proteomes" id="UP000663870"/>
    </source>
</evidence>
<keyword evidence="3" id="KW-1185">Reference proteome</keyword>
<dbReference type="EMBL" id="CAJNOH010008490">
    <property type="protein sequence ID" value="CAF1480766.1"/>
    <property type="molecule type" value="Genomic_DNA"/>
</dbReference>
<dbReference type="PANTHER" id="PTHR46060">
    <property type="entry name" value="MARINER MOS1 TRANSPOSASE-LIKE PROTEIN"/>
    <property type="match status" value="1"/>
</dbReference>
<gene>
    <name evidence="2" type="ORF">JXQ802_LOCUS54177</name>
    <name evidence="1" type="ORF">PYM288_LOCUS37748</name>
</gene>
<dbReference type="PANTHER" id="PTHR46060:SF1">
    <property type="entry name" value="MARINER MOS1 TRANSPOSASE-LIKE PROTEIN"/>
    <property type="match status" value="1"/>
</dbReference>
<reference evidence="2" key="1">
    <citation type="submission" date="2021-02" db="EMBL/GenBank/DDBJ databases">
        <authorList>
            <person name="Nowell W R."/>
        </authorList>
    </citation>
    <scope>NUCLEOTIDE SEQUENCE</scope>
</reference>
<proteinExistence type="predicted"/>
<dbReference type="InterPro" id="IPR052709">
    <property type="entry name" value="Transposase-MT_Hybrid"/>
</dbReference>
<dbReference type="InterPro" id="IPR036397">
    <property type="entry name" value="RNaseH_sf"/>
</dbReference>